<keyword evidence="3" id="KW-0963">Cytoplasm</keyword>
<dbReference type="SUPFAM" id="SSF48371">
    <property type="entry name" value="ARM repeat"/>
    <property type="match status" value="1"/>
</dbReference>
<dbReference type="InterPro" id="IPR051367">
    <property type="entry name" value="mRNA_TranslReg/HistoneTransl"/>
</dbReference>
<protein>
    <recommendedName>
        <fullName evidence="9">MIF4G domain-containing protein</fullName>
    </recommendedName>
</protein>
<dbReference type="OrthoDB" id="6357832at2759"/>
<dbReference type="GO" id="GO:0005829">
    <property type="term" value="C:cytosol"/>
    <property type="evidence" value="ECO:0007669"/>
    <property type="project" value="TreeGrafter"/>
</dbReference>
<evidence type="ECO:0000256" key="7">
    <source>
        <dbReference type="ARBA" id="ARBA00038204"/>
    </source>
</evidence>
<dbReference type="InterPro" id="IPR003890">
    <property type="entry name" value="MIF4G-like_typ-3"/>
</dbReference>
<evidence type="ECO:0000256" key="4">
    <source>
        <dbReference type="ARBA" id="ARBA00022845"/>
    </source>
</evidence>
<organism evidence="10 11">
    <name type="scientific">Onychostoma macrolepis</name>
    <dbReference type="NCBI Taxonomy" id="369639"/>
    <lineage>
        <taxon>Eukaryota</taxon>
        <taxon>Metazoa</taxon>
        <taxon>Chordata</taxon>
        <taxon>Craniata</taxon>
        <taxon>Vertebrata</taxon>
        <taxon>Euteleostomi</taxon>
        <taxon>Actinopterygii</taxon>
        <taxon>Neopterygii</taxon>
        <taxon>Teleostei</taxon>
        <taxon>Ostariophysi</taxon>
        <taxon>Cypriniformes</taxon>
        <taxon>Cyprinidae</taxon>
        <taxon>Acrossocheilinae</taxon>
        <taxon>Onychostoma</taxon>
    </lineage>
</organism>
<reference evidence="10 11" key="1">
    <citation type="submission" date="2020-04" db="EMBL/GenBank/DDBJ databases">
        <title>Chromosome-level genome assembly of a cyprinid fish Onychostoma macrolepis by integration of Nanopore Sequencing, Bionano and Hi-C technology.</title>
        <authorList>
            <person name="Wang D."/>
        </authorList>
    </citation>
    <scope>NUCLEOTIDE SEQUENCE [LARGE SCALE GENOMIC DNA]</scope>
    <source>
        <strain evidence="10">SWU-2019</strain>
        <tissue evidence="10">Muscle</tissue>
    </source>
</reference>
<dbReference type="GO" id="GO:0003723">
    <property type="term" value="F:RNA binding"/>
    <property type="evidence" value="ECO:0007669"/>
    <property type="project" value="InterPro"/>
</dbReference>
<comment type="caution">
    <text evidence="10">The sequence shown here is derived from an EMBL/GenBank/DDBJ whole genome shotgun (WGS) entry which is preliminary data.</text>
</comment>
<evidence type="ECO:0000256" key="3">
    <source>
        <dbReference type="ARBA" id="ARBA00022490"/>
    </source>
</evidence>
<dbReference type="EMBL" id="JAAMOB010000006">
    <property type="protein sequence ID" value="KAF4112138.1"/>
    <property type="molecule type" value="Genomic_DNA"/>
</dbReference>
<accession>A0A7J6CXS5</accession>
<dbReference type="GO" id="GO:0008494">
    <property type="term" value="F:translation activator activity"/>
    <property type="evidence" value="ECO:0007669"/>
    <property type="project" value="TreeGrafter"/>
</dbReference>
<dbReference type="PANTHER" id="PTHR23254">
    <property type="entry name" value="EIF4G DOMAIN PROTEIN"/>
    <property type="match status" value="1"/>
</dbReference>
<dbReference type="Pfam" id="PF02854">
    <property type="entry name" value="MIF4G"/>
    <property type="match status" value="1"/>
</dbReference>
<dbReference type="AlphaFoldDB" id="A0A7J6CXS5"/>
<gene>
    <name evidence="10" type="ORF">G5714_006933</name>
</gene>
<dbReference type="Proteomes" id="UP000579812">
    <property type="component" value="Unassembled WGS sequence"/>
</dbReference>
<comment type="similarity">
    <text evidence="7">Belongs to the MIF4GD family.</text>
</comment>
<dbReference type="GO" id="GO:0005634">
    <property type="term" value="C:nucleus"/>
    <property type="evidence" value="ECO:0007669"/>
    <property type="project" value="UniProtKB-SubCell"/>
</dbReference>
<feature type="domain" description="MIF4G" evidence="9">
    <location>
        <begin position="43"/>
        <end position="247"/>
    </location>
</feature>
<keyword evidence="4" id="KW-0810">Translation regulation</keyword>
<name>A0A7J6CXS5_9TELE</name>
<dbReference type="Gene3D" id="1.25.40.180">
    <property type="match status" value="1"/>
</dbReference>
<comment type="function">
    <text evidence="6">Functions in replication-dependent translation of histone mRNAs which differ from other eukaryotic mRNAs in that they do not end with a poly-A tail but a stem-loop. May participate in circularizing those mRNAs specifically enhancing their translation.</text>
</comment>
<evidence type="ECO:0000313" key="11">
    <source>
        <dbReference type="Proteomes" id="UP000579812"/>
    </source>
</evidence>
<evidence type="ECO:0000256" key="8">
    <source>
        <dbReference type="ARBA" id="ARBA00038641"/>
    </source>
</evidence>
<proteinExistence type="inferred from homology"/>
<evidence type="ECO:0000256" key="1">
    <source>
        <dbReference type="ARBA" id="ARBA00004123"/>
    </source>
</evidence>
<evidence type="ECO:0000256" key="2">
    <source>
        <dbReference type="ARBA" id="ARBA00004496"/>
    </source>
</evidence>
<dbReference type="PANTHER" id="PTHR23254:SF17">
    <property type="entry name" value="MIF4G DOMAIN-CONTAINING PROTEIN"/>
    <property type="match status" value="1"/>
</dbReference>
<dbReference type="GO" id="GO:0006446">
    <property type="term" value="P:regulation of translational initiation"/>
    <property type="evidence" value="ECO:0007669"/>
    <property type="project" value="TreeGrafter"/>
</dbReference>
<evidence type="ECO:0000313" key="10">
    <source>
        <dbReference type="EMBL" id="KAF4112138.1"/>
    </source>
</evidence>
<evidence type="ECO:0000259" key="9">
    <source>
        <dbReference type="SMART" id="SM00543"/>
    </source>
</evidence>
<evidence type="ECO:0000256" key="5">
    <source>
        <dbReference type="ARBA" id="ARBA00023242"/>
    </source>
</evidence>
<sequence length="264" mass="30734">MVVRVSVEIHQNNESRRHVQKRMRTGQSHAIRKRIKQARGFPMHRLNSMDSAWTALDVVTQTMFQKAIDDPKSVDLEKLSDAFVDQSLKDISFCKDAGRMCYAVVQAEAQKAATSVFRRNLLTRLQQKFTTREETRNRSVQEWVCLVTFICSIFDYIKVNNAPLVALVDPVYDCLYRLAQPDALMNEEEVDCLVVQLHRVGEQLEQTNSQRMNQLFYLLRDGFLLQEDLRSMTRLLLLEILEFRASGWTLTDTAHKYYYSEVAD</sequence>
<dbReference type="InterPro" id="IPR016024">
    <property type="entry name" value="ARM-type_fold"/>
</dbReference>
<keyword evidence="5" id="KW-0539">Nucleus</keyword>
<evidence type="ECO:0000256" key="6">
    <source>
        <dbReference type="ARBA" id="ARBA00037643"/>
    </source>
</evidence>
<comment type="subunit">
    <text evidence="8">Interacts with eif4g1, eif4g2 and slbp; probably tethered by SLBP to the 3'-end of mRNAs ending with the histone stem-loop, it also interacts with eif4g1 which is bound to their 5'-end.</text>
</comment>
<keyword evidence="11" id="KW-1185">Reference proteome</keyword>
<dbReference type="SMART" id="SM00543">
    <property type="entry name" value="MIF4G"/>
    <property type="match status" value="1"/>
</dbReference>
<comment type="subcellular location">
    <subcellularLocation>
        <location evidence="2">Cytoplasm</location>
    </subcellularLocation>
    <subcellularLocation>
        <location evidence="1">Nucleus</location>
    </subcellularLocation>
</comment>